<keyword evidence="5" id="KW-1185">Reference proteome</keyword>
<gene>
    <name evidence="4" type="ORF">LV75_002492</name>
</gene>
<name>A0ABT1IBP9_9PSEU</name>
<dbReference type="SUPFAM" id="SSF49265">
    <property type="entry name" value="Fibronectin type III"/>
    <property type="match status" value="1"/>
</dbReference>
<keyword evidence="1" id="KW-0326">Glycosidase</keyword>
<dbReference type="InterPro" id="IPR013783">
    <property type="entry name" value="Ig-like_fold"/>
</dbReference>
<dbReference type="EMBL" id="JAMTCO010000006">
    <property type="protein sequence ID" value="MCP2269991.1"/>
    <property type="molecule type" value="Genomic_DNA"/>
</dbReference>
<evidence type="ECO:0000256" key="2">
    <source>
        <dbReference type="ARBA" id="ARBA00023326"/>
    </source>
</evidence>
<dbReference type="CDD" id="cd00063">
    <property type="entry name" value="FN3"/>
    <property type="match status" value="1"/>
</dbReference>
<comment type="caution">
    <text evidence="4">The sequence shown here is derived from an EMBL/GenBank/DDBJ whole genome shotgun (WGS) entry which is preliminary data.</text>
</comment>
<evidence type="ECO:0000259" key="3">
    <source>
        <dbReference type="PROSITE" id="PS50853"/>
    </source>
</evidence>
<dbReference type="InterPro" id="IPR046542">
    <property type="entry name" value="DUF6801"/>
</dbReference>
<keyword evidence="1" id="KW-0378">Hydrolase</keyword>
<keyword evidence="2" id="KW-0119">Carbohydrate metabolism</keyword>
<sequence length="457" mass="48173">MILPCFSSEWIAVRTRRMAAAVVAAVGLAVVVAVPAAAQVVALDVTARCADPLVGSVRVAVSADVEIPALVSPGAEMRRITGTATVPASAVDALIARGATTVTAHVGLQVAISGTYNAQTVTSLHLGSTTLTPGRDLVADVVGYTSPLYSSYLVGTNDVDVTGLRVNLEPRRADTSPVVRGGVNTECAVAAPHRWMSIRTNSIIAEYHPAPRNLKFSAITTDSITVSWDPTRGLMGPPLGYDIIVDEVPTVRLIGAGTTTGTITGLKPNTTYYVRVKAVDMGGERRSEVFPIRTSDFFAYHYFDVSGSVGVRGTSVSVLGEQATKLELAPSTHTSNLTFNPTQVRLSTYGSARVEFTPVAAATGAYQGGIFTVRTRQKVTVPRITIGNRTFITPNCSTVVDLPLTSGPDFKFNGTPNRVTGTFTIPPFRDCGQATSTLNQWVSGTANADLTFTTYAG</sequence>
<dbReference type="Pfam" id="PF00041">
    <property type="entry name" value="fn3"/>
    <property type="match status" value="1"/>
</dbReference>
<accession>A0ABT1IBP9</accession>
<reference evidence="4 5" key="1">
    <citation type="submission" date="2022-06" db="EMBL/GenBank/DDBJ databases">
        <title>Genomic Encyclopedia of Archaeal and Bacterial Type Strains, Phase II (KMG-II): from individual species to whole genera.</title>
        <authorList>
            <person name="Goeker M."/>
        </authorList>
    </citation>
    <scope>NUCLEOTIDE SEQUENCE [LARGE SCALE GENOMIC DNA]</scope>
    <source>
        <strain evidence="4 5">DSM 44255</strain>
    </source>
</reference>
<dbReference type="SMART" id="SM00060">
    <property type="entry name" value="FN3"/>
    <property type="match status" value="1"/>
</dbReference>
<protein>
    <submittedName>
        <fullName evidence="4">Fibronectin type III domain-containing protein</fullName>
    </submittedName>
</protein>
<feature type="domain" description="Fibronectin type-III" evidence="3">
    <location>
        <begin position="210"/>
        <end position="297"/>
    </location>
</feature>
<dbReference type="Gene3D" id="2.60.40.10">
    <property type="entry name" value="Immunoglobulins"/>
    <property type="match status" value="1"/>
</dbReference>
<keyword evidence="2" id="KW-0624">Polysaccharide degradation</keyword>
<organism evidence="4 5">
    <name type="scientific">Actinokineospora diospyrosa</name>
    <dbReference type="NCBI Taxonomy" id="103728"/>
    <lineage>
        <taxon>Bacteria</taxon>
        <taxon>Bacillati</taxon>
        <taxon>Actinomycetota</taxon>
        <taxon>Actinomycetes</taxon>
        <taxon>Pseudonocardiales</taxon>
        <taxon>Pseudonocardiaceae</taxon>
        <taxon>Actinokineospora</taxon>
    </lineage>
</organism>
<evidence type="ECO:0000256" key="1">
    <source>
        <dbReference type="ARBA" id="ARBA00023295"/>
    </source>
</evidence>
<evidence type="ECO:0000313" key="5">
    <source>
        <dbReference type="Proteomes" id="UP001205185"/>
    </source>
</evidence>
<proteinExistence type="predicted"/>
<dbReference type="PROSITE" id="PS50853">
    <property type="entry name" value="FN3"/>
    <property type="match status" value="1"/>
</dbReference>
<dbReference type="InterPro" id="IPR036116">
    <property type="entry name" value="FN3_sf"/>
</dbReference>
<dbReference type="Pfam" id="PF20611">
    <property type="entry name" value="DUF6801"/>
    <property type="match status" value="1"/>
</dbReference>
<evidence type="ECO:0000313" key="4">
    <source>
        <dbReference type="EMBL" id="MCP2269991.1"/>
    </source>
</evidence>
<dbReference type="InterPro" id="IPR003961">
    <property type="entry name" value="FN3_dom"/>
</dbReference>
<dbReference type="Proteomes" id="UP001205185">
    <property type="component" value="Unassembled WGS sequence"/>
</dbReference>